<name>D2QLI6_SPILD</name>
<dbReference type="CDD" id="cd15482">
    <property type="entry name" value="Sialidase_non-viral"/>
    <property type="match status" value="1"/>
</dbReference>
<dbReference type="RefSeq" id="WP_012927658.1">
    <property type="nucleotide sequence ID" value="NC_013730.1"/>
</dbReference>
<proteinExistence type="predicted"/>
<dbReference type="Gene3D" id="2.120.10.10">
    <property type="match status" value="1"/>
</dbReference>
<feature type="region of interest" description="Disordered" evidence="1">
    <location>
        <begin position="113"/>
        <end position="145"/>
    </location>
</feature>
<evidence type="ECO:0000256" key="1">
    <source>
        <dbReference type="SAM" id="MobiDB-lite"/>
    </source>
</evidence>
<dbReference type="InterPro" id="IPR011040">
    <property type="entry name" value="Sialidase"/>
</dbReference>
<evidence type="ECO:0000313" key="3">
    <source>
        <dbReference type="EMBL" id="ADB39133.1"/>
    </source>
</evidence>
<gene>
    <name evidence="3" type="ordered locus">Slin_3122</name>
</gene>
<accession>D2QLI6</accession>
<feature type="domain" description="Sialidase" evidence="2">
    <location>
        <begin position="165"/>
        <end position="294"/>
    </location>
</feature>
<dbReference type="Proteomes" id="UP000002028">
    <property type="component" value="Chromosome"/>
</dbReference>
<dbReference type="eggNOG" id="COG4409">
    <property type="taxonomic scope" value="Bacteria"/>
</dbReference>
<keyword evidence="4" id="KW-1185">Reference proteome</keyword>
<dbReference type="EMBL" id="CP001769">
    <property type="protein sequence ID" value="ADB39133.1"/>
    <property type="molecule type" value="Genomic_DNA"/>
</dbReference>
<dbReference type="AlphaFoldDB" id="D2QLI6"/>
<dbReference type="Pfam" id="PF13088">
    <property type="entry name" value="BNR_2"/>
    <property type="match status" value="1"/>
</dbReference>
<evidence type="ECO:0000259" key="2">
    <source>
        <dbReference type="Pfam" id="PF13088"/>
    </source>
</evidence>
<evidence type="ECO:0000313" key="4">
    <source>
        <dbReference type="Proteomes" id="UP000002028"/>
    </source>
</evidence>
<dbReference type="KEGG" id="sli:Slin_3122"/>
<dbReference type="STRING" id="504472.Slin_3122"/>
<dbReference type="InterPro" id="IPR036278">
    <property type="entry name" value="Sialidase_sf"/>
</dbReference>
<dbReference type="HOGENOM" id="CLU_632748_0_0_10"/>
<dbReference type="SUPFAM" id="SSF50939">
    <property type="entry name" value="Sialidases"/>
    <property type="match status" value="1"/>
</dbReference>
<sequence>MNKLVKTFVCFGALLTFGLTGYATDNDKFSDTTRAYAVPTLTKTPKGAIALSWTEKDQDGIVHFYWAESADKGKTFGDKKLIFSSAGIGNSRLMRPKLLFKKDGTPVAVFALRGPGTGAPQPTAQAPKAEPAHANHEAAPAGHDHGAAYQEAPAKSAQRGGGRPSDLQIVYTYSNDQGKTWSQPAPVHADKTPNIVRGFFDATVLPNGEIGVAYLNDIEGKQHQRDMRFVSSKGNQFSSERIIDPFVCDCCNISLLVDNSGTLNLYYRDNQDNIRDIAKMSSKDNGASFTKSEILFKDNWQINGCPHSGPTSSASAGTNLIAWFSGTQESPGIRVVNQQGKRLFVLDDPTAKNAYLVAAPKSSVLLWEQSQTSEAGISSVIAFKNIKADQTPTTQLVKNAINGTNASGLVVDNQLLVAYEVKHANNKNSVGLAQIDL</sequence>
<feature type="compositionally biased region" description="Basic and acidic residues" evidence="1">
    <location>
        <begin position="130"/>
        <end position="145"/>
    </location>
</feature>
<protein>
    <recommendedName>
        <fullName evidence="2">Sialidase domain-containing protein</fullName>
    </recommendedName>
</protein>
<organism evidence="3 4">
    <name type="scientific">Spirosoma linguale (strain ATCC 33905 / DSM 74 / LMG 10896 / Claus 1)</name>
    <dbReference type="NCBI Taxonomy" id="504472"/>
    <lineage>
        <taxon>Bacteria</taxon>
        <taxon>Pseudomonadati</taxon>
        <taxon>Bacteroidota</taxon>
        <taxon>Cytophagia</taxon>
        <taxon>Cytophagales</taxon>
        <taxon>Cytophagaceae</taxon>
        <taxon>Spirosoma</taxon>
    </lineage>
</organism>
<reference evidence="3 4" key="1">
    <citation type="journal article" date="2010" name="Stand. Genomic Sci.">
        <title>Complete genome sequence of Spirosoma linguale type strain (1).</title>
        <authorList>
            <person name="Lail K."/>
            <person name="Sikorski J."/>
            <person name="Saunders E."/>
            <person name="Lapidus A."/>
            <person name="Glavina Del Rio T."/>
            <person name="Copeland A."/>
            <person name="Tice H."/>
            <person name="Cheng J.-F."/>
            <person name="Lucas S."/>
            <person name="Nolan M."/>
            <person name="Bruce D."/>
            <person name="Goodwin L."/>
            <person name="Pitluck S."/>
            <person name="Ivanova N."/>
            <person name="Mavromatis K."/>
            <person name="Ovchinnikova G."/>
            <person name="Pati A."/>
            <person name="Chen A."/>
            <person name="Palaniappan K."/>
            <person name="Land M."/>
            <person name="Hauser L."/>
            <person name="Chang Y.-J."/>
            <person name="Jeffries C.D."/>
            <person name="Chain P."/>
            <person name="Brettin T."/>
            <person name="Detter J.C."/>
            <person name="Schuetze A."/>
            <person name="Rohde M."/>
            <person name="Tindall B.J."/>
            <person name="Goeker M."/>
            <person name="Bristow J."/>
            <person name="Eisen J.A."/>
            <person name="Markowitz V."/>
            <person name="Hugenholtz P."/>
            <person name="Kyrpides N.C."/>
            <person name="Klenk H.-P."/>
            <person name="Chen F."/>
        </authorList>
    </citation>
    <scope>NUCLEOTIDE SEQUENCE [LARGE SCALE GENOMIC DNA]</scope>
    <source>
        <strain evidence="4">ATCC 33905 / DSM 74 / LMG 10896 / Claus 1</strain>
    </source>
</reference>